<evidence type="ECO:0000256" key="7">
    <source>
        <dbReference type="HAMAP-Rule" id="MF_00083"/>
    </source>
</evidence>
<dbReference type="Proteomes" id="UP001304461">
    <property type="component" value="Unassembled WGS sequence"/>
</dbReference>
<dbReference type="GO" id="GO:0004045">
    <property type="term" value="F:peptidyl-tRNA hydrolase activity"/>
    <property type="evidence" value="ECO:0007669"/>
    <property type="project" value="UniProtKB-EC"/>
</dbReference>
<dbReference type="HAMAP" id="MF_00083">
    <property type="entry name" value="Pept_tRNA_hydro_bact"/>
    <property type="match status" value="1"/>
</dbReference>
<keyword evidence="11" id="KW-1185">Reference proteome</keyword>
<dbReference type="EMBL" id="JAYGHX010000004">
    <property type="protein sequence ID" value="MEA5391306.1"/>
    <property type="molecule type" value="Genomic_DNA"/>
</dbReference>
<dbReference type="PANTHER" id="PTHR17224">
    <property type="entry name" value="PEPTIDYL-TRNA HYDROLASE"/>
    <property type="match status" value="1"/>
</dbReference>
<comment type="function">
    <text evidence="7">Catalyzes the release of premature peptidyl moieties from peptidyl-tRNA molecules trapped in stalled 50S ribosomal subunits, and thus maintains levels of free tRNAs and 50S ribosomes.</text>
</comment>
<dbReference type="InterPro" id="IPR018171">
    <property type="entry name" value="Pept_tRNA_hydro_CS"/>
</dbReference>
<comment type="catalytic activity">
    <reaction evidence="7 8">
        <text>an N-acyl-L-alpha-aminoacyl-tRNA + H2O = an N-acyl-L-amino acid + a tRNA + H(+)</text>
        <dbReference type="Rhea" id="RHEA:54448"/>
        <dbReference type="Rhea" id="RHEA-COMP:10123"/>
        <dbReference type="Rhea" id="RHEA-COMP:13883"/>
        <dbReference type="ChEBI" id="CHEBI:15377"/>
        <dbReference type="ChEBI" id="CHEBI:15378"/>
        <dbReference type="ChEBI" id="CHEBI:59874"/>
        <dbReference type="ChEBI" id="CHEBI:78442"/>
        <dbReference type="ChEBI" id="CHEBI:138191"/>
        <dbReference type="EC" id="3.1.1.29"/>
    </reaction>
</comment>
<evidence type="ECO:0000313" key="10">
    <source>
        <dbReference type="EMBL" id="MEA5391306.1"/>
    </source>
</evidence>
<reference evidence="10 11" key="1">
    <citation type="submission" date="2023-12" db="EMBL/GenBank/DDBJ databases">
        <title>Baltic Sea Cyanobacteria.</title>
        <authorList>
            <person name="Delbaje E."/>
            <person name="Fewer D.P."/>
            <person name="Shishido T.K."/>
        </authorList>
    </citation>
    <scope>NUCLEOTIDE SEQUENCE [LARGE SCALE GENOMIC DNA]</scope>
    <source>
        <strain evidence="10 11">UHCC 0139</strain>
    </source>
</reference>
<evidence type="ECO:0000256" key="8">
    <source>
        <dbReference type="RuleBase" id="RU000673"/>
    </source>
</evidence>
<sequence>MDLQLLVGLGNPGPRYADTRHNVGFMVLERLARAGGASFRNQGRLHGLLAETGQGERRLRLLMPQTFMNDSGRSIRAALDWFRLEPAQMLVLVDDMDLPLGRLRVRAAGGAGGHNGLRSTIAHLGSESFARLRIGIGAPGETPEERRARTVSHVLGKFSAADRPVLETVLEEVEAGIDLIRRVGLEKAANRLNSFRADPPPS</sequence>
<dbReference type="PANTHER" id="PTHR17224:SF1">
    <property type="entry name" value="PEPTIDYL-TRNA HYDROLASE"/>
    <property type="match status" value="1"/>
</dbReference>
<dbReference type="Gene3D" id="3.40.50.1470">
    <property type="entry name" value="Peptidyl-tRNA hydrolase"/>
    <property type="match status" value="1"/>
</dbReference>
<evidence type="ECO:0000256" key="4">
    <source>
        <dbReference type="ARBA" id="ARBA00022884"/>
    </source>
</evidence>
<comment type="similarity">
    <text evidence="5 7 9">Belongs to the PTH family.</text>
</comment>
<comment type="function">
    <text evidence="7">Hydrolyzes ribosome-free peptidyl-tRNAs (with 1 or more amino acids incorporated), which drop off the ribosome during protein synthesis, or as a result of ribosome stalling.</text>
</comment>
<keyword evidence="2 7" id="KW-0820">tRNA-binding</keyword>
<accession>A0ABU5RU54</accession>
<evidence type="ECO:0000256" key="2">
    <source>
        <dbReference type="ARBA" id="ARBA00022555"/>
    </source>
</evidence>
<proteinExistence type="inferred from homology"/>
<feature type="binding site" evidence="7">
    <location>
        <position position="69"/>
    </location>
    <ligand>
        <name>tRNA</name>
        <dbReference type="ChEBI" id="CHEBI:17843"/>
    </ligand>
</feature>
<keyword evidence="7" id="KW-0963">Cytoplasm</keyword>
<comment type="subcellular location">
    <subcellularLocation>
        <location evidence="7">Cytoplasm</location>
    </subcellularLocation>
</comment>
<evidence type="ECO:0000256" key="6">
    <source>
        <dbReference type="ARBA" id="ARBA00050038"/>
    </source>
</evidence>
<feature type="site" description="Discriminates between blocked and unblocked aminoacyl-tRNA" evidence="7">
    <location>
        <position position="11"/>
    </location>
</feature>
<keyword evidence="3 7" id="KW-0378">Hydrolase</keyword>
<feature type="binding site" evidence="7">
    <location>
        <position position="115"/>
    </location>
    <ligand>
        <name>tRNA</name>
        <dbReference type="ChEBI" id="CHEBI:17843"/>
    </ligand>
</feature>
<evidence type="ECO:0000256" key="1">
    <source>
        <dbReference type="ARBA" id="ARBA00013260"/>
    </source>
</evidence>
<protein>
    <recommendedName>
        <fullName evidence="6 7">Peptidyl-tRNA hydrolase</fullName>
        <shortName evidence="7">Pth</shortName>
        <ecNumber evidence="1 7">3.1.1.29</ecNumber>
    </recommendedName>
</protein>
<dbReference type="InterPro" id="IPR036416">
    <property type="entry name" value="Pept_tRNA_hydro_sf"/>
</dbReference>
<dbReference type="Pfam" id="PF01195">
    <property type="entry name" value="Pept_tRNA_hydro"/>
    <property type="match status" value="1"/>
</dbReference>
<evidence type="ECO:0000256" key="5">
    <source>
        <dbReference type="ARBA" id="ARBA00038063"/>
    </source>
</evidence>
<organism evidence="10 11">
    <name type="scientific">Cyanobium gracile UHCC 0139</name>
    <dbReference type="NCBI Taxonomy" id="3110308"/>
    <lineage>
        <taxon>Bacteria</taxon>
        <taxon>Bacillati</taxon>
        <taxon>Cyanobacteriota</taxon>
        <taxon>Cyanophyceae</taxon>
        <taxon>Synechococcales</taxon>
        <taxon>Prochlorococcaceae</taxon>
        <taxon>Cyanobium</taxon>
    </lineage>
</organism>
<feature type="active site" description="Proton acceptor" evidence="7">
    <location>
        <position position="21"/>
    </location>
</feature>
<gene>
    <name evidence="7 10" type="primary">pth</name>
    <name evidence="10" type="ORF">VB738_08540</name>
</gene>
<keyword evidence="4 7" id="KW-0694">RNA-binding</keyword>
<evidence type="ECO:0000256" key="3">
    <source>
        <dbReference type="ARBA" id="ARBA00022801"/>
    </source>
</evidence>
<dbReference type="EC" id="3.1.1.29" evidence="1 7"/>
<dbReference type="PROSITE" id="PS01196">
    <property type="entry name" value="PEPT_TRNA_HYDROL_2"/>
    <property type="match status" value="1"/>
</dbReference>
<dbReference type="NCBIfam" id="TIGR00447">
    <property type="entry name" value="pth"/>
    <property type="match status" value="1"/>
</dbReference>
<dbReference type="RefSeq" id="WP_323305344.1">
    <property type="nucleotide sequence ID" value="NZ_JAYGHX010000004.1"/>
</dbReference>
<feature type="binding site" evidence="7">
    <location>
        <position position="16"/>
    </location>
    <ligand>
        <name>tRNA</name>
        <dbReference type="ChEBI" id="CHEBI:17843"/>
    </ligand>
</feature>
<dbReference type="InterPro" id="IPR001328">
    <property type="entry name" value="Pept_tRNA_hydro"/>
</dbReference>
<comment type="caution">
    <text evidence="10">The sequence shown here is derived from an EMBL/GenBank/DDBJ whole genome shotgun (WGS) entry which is preliminary data.</text>
</comment>
<dbReference type="SUPFAM" id="SSF53178">
    <property type="entry name" value="Peptidyl-tRNA hydrolase-like"/>
    <property type="match status" value="1"/>
</dbReference>
<name>A0ABU5RU54_9CYAN</name>
<evidence type="ECO:0000256" key="9">
    <source>
        <dbReference type="RuleBase" id="RU004320"/>
    </source>
</evidence>
<comment type="subunit">
    <text evidence="7">Monomer.</text>
</comment>
<feature type="site" description="Stabilizes the basic form of H active site to accept a proton" evidence="7">
    <location>
        <position position="94"/>
    </location>
</feature>
<feature type="binding site" evidence="7">
    <location>
        <position position="67"/>
    </location>
    <ligand>
        <name>tRNA</name>
        <dbReference type="ChEBI" id="CHEBI:17843"/>
    </ligand>
</feature>
<dbReference type="CDD" id="cd00462">
    <property type="entry name" value="PTH"/>
    <property type="match status" value="1"/>
</dbReference>
<dbReference type="PROSITE" id="PS01195">
    <property type="entry name" value="PEPT_TRNA_HYDROL_1"/>
    <property type="match status" value="1"/>
</dbReference>
<evidence type="ECO:0000313" key="11">
    <source>
        <dbReference type="Proteomes" id="UP001304461"/>
    </source>
</evidence>